<dbReference type="CDD" id="cd07989">
    <property type="entry name" value="LPLAT_AGPAT-like"/>
    <property type="match status" value="1"/>
</dbReference>
<keyword evidence="4 8" id="KW-1133">Transmembrane helix</keyword>
<reference evidence="11" key="1">
    <citation type="submission" date="2016-10" db="EMBL/GenBank/DDBJ databases">
        <authorList>
            <person name="Varghese N."/>
            <person name="Submissions S."/>
        </authorList>
    </citation>
    <scope>NUCLEOTIDE SEQUENCE [LARGE SCALE GENOMIC DNA]</scope>
    <source>
        <strain evidence="11">DSM 22376</strain>
    </source>
</reference>
<evidence type="ECO:0000256" key="8">
    <source>
        <dbReference type="SAM" id="Phobius"/>
    </source>
</evidence>
<name>A0A1H3WDA6_9FLAO</name>
<dbReference type="PANTHER" id="PTHR23063">
    <property type="entry name" value="PHOSPHOLIPID ACYLTRANSFERASE"/>
    <property type="match status" value="1"/>
</dbReference>
<protein>
    <submittedName>
        <fullName evidence="10">1-acyl-sn-glycerol-3-phosphate acyltransferases</fullName>
    </submittedName>
</protein>
<evidence type="ECO:0000313" key="11">
    <source>
        <dbReference type="Proteomes" id="UP000198951"/>
    </source>
</evidence>
<evidence type="ECO:0000256" key="4">
    <source>
        <dbReference type="ARBA" id="ARBA00022989"/>
    </source>
</evidence>
<dbReference type="GO" id="GO:0016020">
    <property type="term" value="C:membrane"/>
    <property type="evidence" value="ECO:0007669"/>
    <property type="project" value="UniProtKB-SubCell"/>
</dbReference>
<dbReference type="SUPFAM" id="SSF69593">
    <property type="entry name" value="Glycerol-3-phosphate (1)-acyltransferase"/>
    <property type="match status" value="1"/>
</dbReference>
<evidence type="ECO:0000256" key="5">
    <source>
        <dbReference type="ARBA" id="ARBA00023098"/>
    </source>
</evidence>
<accession>A0A1H3WDA6</accession>
<keyword evidence="11" id="KW-1185">Reference proteome</keyword>
<evidence type="ECO:0000256" key="1">
    <source>
        <dbReference type="ARBA" id="ARBA00004370"/>
    </source>
</evidence>
<evidence type="ECO:0000256" key="7">
    <source>
        <dbReference type="ARBA" id="ARBA00023315"/>
    </source>
</evidence>
<keyword evidence="3 8" id="KW-0812">Transmembrane</keyword>
<dbReference type="InterPro" id="IPR002123">
    <property type="entry name" value="Plipid/glycerol_acylTrfase"/>
</dbReference>
<evidence type="ECO:0000256" key="3">
    <source>
        <dbReference type="ARBA" id="ARBA00022692"/>
    </source>
</evidence>
<dbReference type="PANTHER" id="PTHR23063:SF52">
    <property type="entry name" value="LYSOPHOSPHATIDYLCHOLINE ACYLTRANSFERASE"/>
    <property type="match status" value="1"/>
</dbReference>
<gene>
    <name evidence="10" type="ORF">SAMN05443667_10112</name>
</gene>
<dbReference type="Pfam" id="PF01553">
    <property type="entry name" value="Acyltransferase"/>
    <property type="match status" value="1"/>
</dbReference>
<keyword evidence="6 8" id="KW-0472">Membrane</keyword>
<feature type="domain" description="Phospholipid/glycerol acyltransferase" evidence="9">
    <location>
        <begin position="71"/>
        <end position="183"/>
    </location>
</feature>
<dbReference type="STRING" id="150146.SAMN05443667_10112"/>
<evidence type="ECO:0000256" key="6">
    <source>
        <dbReference type="ARBA" id="ARBA00023136"/>
    </source>
</evidence>
<keyword evidence="5" id="KW-0443">Lipid metabolism</keyword>
<dbReference type="SMART" id="SM00563">
    <property type="entry name" value="PlsC"/>
    <property type="match status" value="1"/>
</dbReference>
<evidence type="ECO:0000259" key="9">
    <source>
        <dbReference type="SMART" id="SM00563"/>
    </source>
</evidence>
<dbReference type="GO" id="GO:0006629">
    <property type="term" value="P:lipid metabolic process"/>
    <property type="evidence" value="ECO:0007669"/>
    <property type="project" value="UniProtKB-KW"/>
</dbReference>
<dbReference type="OrthoDB" id="9803035at2"/>
<dbReference type="AlphaFoldDB" id="A0A1H3WDA6"/>
<dbReference type="GO" id="GO:0016746">
    <property type="term" value="F:acyltransferase activity"/>
    <property type="evidence" value="ECO:0007669"/>
    <property type="project" value="UniProtKB-KW"/>
</dbReference>
<feature type="transmembrane region" description="Helical" evidence="8">
    <location>
        <begin position="12"/>
        <end position="32"/>
    </location>
</feature>
<comment type="subcellular location">
    <subcellularLocation>
        <location evidence="1">Membrane</location>
    </subcellularLocation>
</comment>
<proteinExistence type="predicted"/>
<dbReference type="EMBL" id="FNRD01000001">
    <property type="protein sequence ID" value="SDZ85109.1"/>
    <property type="molecule type" value="Genomic_DNA"/>
</dbReference>
<evidence type="ECO:0000256" key="2">
    <source>
        <dbReference type="ARBA" id="ARBA00022679"/>
    </source>
</evidence>
<evidence type="ECO:0000313" key="10">
    <source>
        <dbReference type="EMBL" id="SDZ85109.1"/>
    </source>
</evidence>
<keyword evidence="7 10" id="KW-0012">Acyltransferase</keyword>
<dbReference type="RefSeq" id="WP_091082845.1">
    <property type="nucleotide sequence ID" value="NZ_FNRD01000001.1"/>
</dbReference>
<keyword evidence="2 10" id="KW-0808">Transferase</keyword>
<organism evidence="10 11">
    <name type="scientific">Flavobacterium gillisiae</name>
    <dbReference type="NCBI Taxonomy" id="150146"/>
    <lineage>
        <taxon>Bacteria</taxon>
        <taxon>Pseudomonadati</taxon>
        <taxon>Bacteroidota</taxon>
        <taxon>Flavobacteriia</taxon>
        <taxon>Flavobacteriales</taxon>
        <taxon>Flavobacteriaceae</taxon>
        <taxon>Flavobacterium</taxon>
    </lineage>
</organism>
<sequence length="254" mass="29302">MLSYLLGLTRLILFILFISFFSILFYFLSLFWSEKTSKRNALFLRDFIIKTTNFILGIRTTVYGKLPTIQGLIVANHRSYFDPIVIVGHIHAYPVGKKEVESWPLIGYICKISGVIFVERECQDSRQKTCENIKEVINNGNSVINFPEGTTHVLPTTVDFNYGSFKTATQIKAAILAVAIDYKVKSDAFVNDDTFIPHFLKCFGKLTTEIKITYFPPLYSEDPEYLLKTSKEMIDKELIRYREDWDNLTKEGRS</sequence>
<dbReference type="Proteomes" id="UP000198951">
    <property type="component" value="Unassembled WGS sequence"/>
</dbReference>